<dbReference type="GO" id="GO:0044715">
    <property type="term" value="F:8-oxo-dGDP phosphatase activity"/>
    <property type="evidence" value="ECO:0007669"/>
    <property type="project" value="TreeGrafter"/>
</dbReference>
<gene>
    <name evidence="14" type="ORF">G3T37_05870</name>
</gene>
<evidence type="ECO:0000256" key="5">
    <source>
        <dbReference type="ARBA" id="ARBA00022723"/>
    </source>
</evidence>
<dbReference type="PROSITE" id="PS00893">
    <property type="entry name" value="NUDIX_BOX"/>
    <property type="match status" value="1"/>
</dbReference>
<evidence type="ECO:0000256" key="2">
    <source>
        <dbReference type="ARBA" id="ARBA00005582"/>
    </source>
</evidence>
<dbReference type="CDD" id="cd03425">
    <property type="entry name" value="NUDIX_MutT_NudA_like"/>
    <property type="match status" value="1"/>
</dbReference>
<dbReference type="GO" id="GO:0035539">
    <property type="term" value="F:8-oxo-7,8-dihydrodeoxyguanosine triphosphate pyrophosphatase activity"/>
    <property type="evidence" value="ECO:0007669"/>
    <property type="project" value="UniProtKB-EC"/>
</dbReference>
<evidence type="ECO:0000313" key="14">
    <source>
        <dbReference type="EMBL" id="NEM90879.1"/>
    </source>
</evidence>
<dbReference type="SUPFAM" id="SSF55811">
    <property type="entry name" value="Nudix"/>
    <property type="match status" value="1"/>
</dbReference>
<dbReference type="GO" id="GO:0046872">
    <property type="term" value="F:metal ion binding"/>
    <property type="evidence" value="ECO:0007669"/>
    <property type="project" value="UniProtKB-KW"/>
</dbReference>
<evidence type="ECO:0000259" key="13">
    <source>
        <dbReference type="PROSITE" id="PS51462"/>
    </source>
</evidence>
<dbReference type="EC" id="3.6.1.55" evidence="11"/>
<keyword evidence="6" id="KW-0227">DNA damage</keyword>
<dbReference type="PANTHER" id="PTHR47707">
    <property type="entry name" value="8-OXO-DGTP DIPHOSPHATASE"/>
    <property type="match status" value="1"/>
</dbReference>
<dbReference type="InterPro" id="IPR015797">
    <property type="entry name" value="NUDIX_hydrolase-like_dom_sf"/>
</dbReference>
<dbReference type="PRINTS" id="PR00502">
    <property type="entry name" value="NUDIXFAMILY"/>
</dbReference>
<evidence type="ECO:0000256" key="8">
    <source>
        <dbReference type="ARBA" id="ARBA00022842"/>
    </source>
</evidence>
<dbReference type="GO" id="GO:0044716">
    <property type="term" value="F:8-oxo-GDP phosphatase activity"/>
    <property type="evidence" value="ECO:0007669"/>
    <property type="project" value="TreeGrafter"/>
</dbReference>
<dbReference type="GO" id="GO:0006281">
    <property type="term" value="P:DNA repair"/>
    <property type="evidence" value="ECO:0007669"/>
    <property type="project" value="UniProtKB-KW"/>
</dbReference>
<evidence type="ECO:0000256" key="12">
    <source>
        <dbReference type="RuleBase" id="RU003476"/>
    </source>
</evidence>
<dbReference type="InterPro" id="IPR020084">
    <property type="entry name" value="NUDIX_hydrolase_CS"/>
</dbReference>
<keyword evidence="7 12" id="KW-0378">Hydrolase</keyword>
<keyword evidence="3" id="KW-0515">Mutator protein</keyword>
<keyword evidence="8" id="KW-0460">Magnesium</keyword>
<dbReference type="Proteomes" id="UP000479756">
    <property type="component" value="Unassembled WGS sequence"/>
</dbReference>
<dbReference type="GO" id="GO:0006260">
    <property type="term" value="P:DNA replication"/>
    <property type="evidence" value="ECO:0007669"/>
    <property type="project" value="UniProtKB-KW"/>
</dbReference>
<proteinExistence type="inferred from homology"/>
<sequence>MVKRIEVVGAVIVRDGLVLCAQRGPDAKLPGLWEFPGGKVESGESPREALEREIREELGAEVKAGDQVEVTVHEYAFGEVHLTTFYCDLLSDTVTATEHEAVTWLPRSDLLQLEWAPADIPAVRAVMERLSAA</sequence>
<dbReference type="EMBL" id="JAAGWZ010000001">
    <property type="protein sequence ID" value="NEM90879.1"/>
    <property type="molecule type" value="Genomic_DNA"/>
</dbReference>
<comment type="similarity">
    <text evidence="2 12">Belongs to the Nudix hydrolase family.</text>
</comment>
<comment type="catalytic activity">
    <reaction evidence="10">
        <text>8-oxo-dGTP + H2O = 8-oxo-dGMP + diphosphate + H(+)</text>
        <dbReference type="Rhea" id="RHEA:31575"/>
        <dbReference type="ChEBI" id="CHEBI:15377"/>
        <dbReference type="ChEBI" id="CHEBI:15378"/>
        <dbReference type="ChEBI" id="CHEBI:33019"/>
        <dbReference type="ChEBI" id="CHEBI:63224"/>
        <dbReference type="ChEBI" id="CHEBI:77896"/>
        <dbReference type="EC" id="3.6.1.55"/>
    </reaction>
</comment>
<keyword evidence="15" id="KW-1185">Reference proteome</keyword>
<name>A0A7C9TQA9_9MICO</name>
<dbReference type="InterPro" id="IPR047127">
    <property type="entry name" value="MutT-like"/>
</dbReference>
<dbReference type="PROSITE" id="PS51462">
    <property type="entry name" value="NUDIX"/>
    <property type="match status" value="1"/>
</dbReference>
<dbReference type="PANTHER" id="PTHR47707:SF1">
    <property type="entry name" value="NUDIX HYDROLASE FAMILY PROTEIN"/>
    <property type="match status" value="1"/>
</dbReference>
<keyword evidence="5" id="KW-0479">Metal-binding</keyword>
<evidence type="ECO:0000256" key="3">
    <source>
        <dbReference type="ARBA" id="ARBA00022457"/>
    </source>
</evidence>
<dbReference type="GO" id="GO:0008413">
    <property type="term" value="F:8-oxo-7,8-dihydroguanosine triphosphate pyrophosphatase activity"/>
    <property type="evidence" value="ECO:0007669"/>
    <property type="project" value="TreeGrafter"/>
</dbReference>
<evidence type="ECO:0000256" key="7">
    <source>
        <dbReference type="ARBA" id="ARBA00022801"/>
    </source>
</evidence>
<evidence type="ECO:0000256" key="10">
    <source>
        <dbReference type="ARBA" id="ARBA00035861"/>
    </source>
</evidence>
<dbReference type="InterPro" id="IPR000086">
    <property type="entry name" value="NUDIX_hydrolase_dom"/>
</dbReference>
<dbReference type="Gene3D" id="3.90.79.10">
    <property type="entry name" value="Nucleoside Triphosphate Pyrophosphohydrolase"/>
    <property type="match status" value="1"/>
</dbReference>
<comment type="caution">
    <text evidence="14">The sequence shown here is derived from an EMBL/GenBank/DDBJ whole genome shotgun (WGS) entry which is preliminary data.</text>
</comment>
<evidence type="ECO:0000256" key="6">
    <source>
        <dbReference type="ARBA" id="ARBA00022763"/>
    </source>
</evidence>
<evidence type="ECO:0000313" key="15">
    <source>
        <dbReference type="Proteomes" id="UP000479756"/>
    </source>
</evidence>
<evidence type="ECO:0000256" key="4">
    <source>
        <dbReference type="ARBA" id="ARBA00022705"/>
    </source>
</evidence>
<organism evidence="14 15">
    <name type="scientific">Galbitalea soli</name>
    <dbReference type="NCBI Taxonomy" id="1268042"/>
    <lineage>
        <taxon>Bacteria</taxon>
        <taxon>Bacillati</taxon>
        <taxon>Actinomycetota</taxon>
        <taxon>Actinomycetes</taxon>
        <taxon>Micrococcales</taxon>
        <taxon>Microbacteriaceae</taxon>
        <taxon>Galbitalea</taxon>
    </lineage>
</organism>
<comment type="cofactor">
    <cofactor evidence="1">
        <name>Mg(2+)</name>
        <dbReference type="ChEBI" id="CHEBI:18420"/>
    </cofactor>
</comment>
<keyword evidence="4" id="KW-0235">DNA replication</keyword>
<reference evidence="14 15" key="1">
    <citation type="journal article" date="2014" name="Int. J. Syst. Evol. Microbiol.">
        <title>Description of Galbitalea soli gen. nov., sp. nov., and Frondihabitans sucicola sp. nov.</title>
        <authorList>
            <person name="Kim S.J."/>
            <person name="Lim J.M."/>
            <person name="Ahn J.H."/>
            <person name="Weon H.Y."/>
            <person name="Hamada M."/>
            <person name="Suzuki K."/>
            <person name="Ahn T.Y."/>
            <person name="Kwon S.W."/>
        </authorList>
    </citation>
    <scope>NUCLEOTIDE SEQUENCE [LARGE SCALE GENOMIC DNA]</scope>
    <source>
        <strain evidence="14 15">NBRC 108727</strain>
    </source>
</reference>
<accession>A0A7C9TQA9</accession>
<keyword evidence="9" id="KW-0234">DNA repair</keyword>
<dbReference type="AlphaFoldDB" id="A0A7C9TQA9"/>
<dbReference type="Pfam" id="PF00293">
    <property type="entry name" value="NUDIX"/>
    <property type="match status" value="1"/>
</dbReference>
<evidence type="ECO:0000256" key="1">
    <source>
        <dbReference type="ARBA" id="ARBA00001946"/>
    </source>
</evidence>
<evidence type="ECO:0000256" key="9">
    <source>
        <dbReference type="ARBA" id="ARBA00023204"/>
    </source>
</evidence>
<protein>
    <recommendedName>
        <fullName evidence="11">8-oxo-dGTP diphosphatase</fullName>
        <ecNumber evidence="11">3.6.1.55</ecNumber>
    </recommendedName>
</protein>
<evidence type="ECO:0000256" key="11">
    <source>
        <dbReference type="ARBA" id="ARBA00038905"/>
    </source>
</evidence>
<dbReference type="InterPro" id="IPR020476">
    <property type="entry name" value="Nudix_hydrolase"/>
</dbReference>
<feature type="domain" description="Nudix hydrolase" evidence="13">
    <location>
        <begin position="3"/>
        <end position="127"/>
    </location>
</feature>